<comment type="subcellular location">
    <subcellularLocation>
        <location evidence="2">Cell membrane</location>
    </subcellularLocation>
</comment>
<name>A0ABN2NJ23_9PSEU</name>
<dbReference type="InterPro" id="IPR058548">
    <property type="entry name" value="MlaB-like_STAS"/>
</dbReference>
<keyword evidence="6" id="KW-0418">Kinase</keyword>
<dbReference type="InterPro" id="IPR003661">
    <property type="entry name" value="HisK_dim/P_dom"/>
</dbReference>
<dbReference type="InterPro" id="IPR011006">
    <property type="entry name" value="CheY-like_superfamily"/>
</dbReference>
<dbReference type="Gene3D" id="3.30.450.20">
    <property type="entry name" value="PAS domain"/>
    <property type="match status" value="2"/>
</dbReference>
<dbReference type="SUPFAM" id="SSF55785">
    <property type="entry name" value="PYP-like sensor domain (PAS domain)"/>
    <property type="match status" value="2"/>
</dbReference>
<dbReference type="InterPro" id="IPR036513">
    <property type="entry name" value="STAS_dom_sf"/>
</dbReference>
<dbReference type="Pfam" id="PF08447">
    <property type="entry name" value="PAS_3"/>
    <property type="match status" value="1"/>
</dbReference>
<keyword evidence="7" id="KW-0902">Two-component regulatory system</keyword>
<dbReference type="CDD" id="cd00130">
    <property type="entry name" value="PAS"/>
    <property type="match status" value="1"/>
</dbReference>
<dbReference type="InterPro" id="IPR000014">
    <property type="entry name" value="PAS"/>
</dbReference>
<dbReference type="Proteomes" id="UP001500449">
    <property type="component" value="Unassembled WGS sequence"/>
</dbReference>
<dbReference type="SMART" id="SM00331">
    <property type="entry name" value="PP2C_SIG"/>
    <property type="match status" value="1"/>
</dbReference>
<dbReference type="InterPro" id="IPR036890">
    <property type="entry name" value="HATPase_C_sf"/>
</dbReference>
<protein>
    <recommendedName>
        <fullName evidence="3">histidine kinase</fullName>
        <ecNumber evidence="3">2.7.13.3</ecNumber>
    </recommendedName>
</protein>
<dbReference type="Gene3D" id="3.30.565.10">
    <property type="entry name" value="Histidine kinase-like ATPase, C-terminal domain"/>
    <property type="match status" value="2"/>
</dbReference>
<dbReference type="InterPro" id="IPR035965">
    <property type="entry name" value="PAS-like_dom_sf"/>
</dbReference>
<dbReference type="EC" id="2.7.13.3" evidence="3"/>
<evidence type="ECO:0000259" key="12">
    <source>
        <dbReference type="PROSITE" id="PS50113"/>
    </source>
</evidence>
<dbReference type="CDD" id="cd16922">
    <property type="entry name" value="HATPase_EvgS-ArcB-TorS-like"/>
    <property type="match status" value="1"/>
</dbReference>
<dbReference type="SMART" id="SM00091">
    <property type="entry name" value="PAS"/>
    <property type="match status" value="2"/>
</dbReference>
<dbReference type="InterPro" id="IPR036457">
    <property type="entry name" value="PPM-type-like_dom_sf"/>
</dbReference>
<feature type="domain" description="PAS" evidence="11">
    <location>
        <begin position="696"/>
        <end position="767"/>
    </location>
</feature>
<evidence type="ECO:0000256" key="5">
    <source>
        <dbReference type="ARBA" id="ARBA00022679"/>
    </source>
</evidence>
<keyword evidence="4 8" id="KW-0597">Phosphoprotein</keyword>
<dbReference type="Pfam" id="PF13581">
    <property type="entry name" value="HATPase_c_2"/>
    <property type="match status" value="1"/>
</dbReference>
<keyword evidence="5" id="KW-0808">Transferase</keyword>
<dbReference type="SUPFAM" id="SSF55874">
    <property type="entry name" value="ATPase domain of HSP90 chaperone/DNA topoisomerase II/histidine kinase"/>
    <property type="match status" value="2"/>
</dbReference>
<dbReference type="SMART" id="SM00387">
    <property type="entry name" value="HATPase_c"/>
    <property type="match status" value="2"/>
</dbReference>
<evidence type="ECO:0000256" key="1">
    <source>
        <dbReference type="ARBA" id="ARBA00000085"/>
    </source>
</evidence>
<dbReference type="InterPro" id="IPR003594">
    <property type="entry name" value="HATPase_dom"/>
</dbReference>
<dbReference type="InterPro" id="IPR002645">
    <property type="entry name" value="STAS_dom"/>
</dbReference>
<dbReference type="SMART" id="SM00448">
    <property type="entry name" value="REC"/>
    <property type="match status" value="1"/>
</dbReference>
<reference evidence="14 15" key="1">
    <citation type="journal article" date="2019" name="Int. J. Syst. Evol. Microbiol.">
        <title>The Global Catalogue of Microorganisms (GCM) 10K type strain sequencing project: providing services to taxonomists for standard genome sequencing and annotation.</title>
        <authorList>
            <consortium name="The Broad Institute Genomics Platform"/>
            <consortium name="The Broad Institute Genome Sequencing Center for Infectious Disease"/>
            <person name="Wu L."/>
            <person name="Ma J."/>
        </authorList>
    </citation>
    <scope>NUCLEOTIDE SEQUENCE [LARGE SCALE GENOMIC DNA]</scope>
    <source>
        <strain evidence="14 15">JCM 16009</strain>
    </source>
</reference>
<dbReference type="SUPFAM" id="SSF47384">
    <property type="entry name" value="Homodimeric domain of signal transducing histidine kinase"/>
    <property type="match status" value="1"/>
</dbReference>
<gene>
    <name evidence="14" type="ORF">GCM10009836_58370</name>
</gene>
<dbReference type="Pfam" id="PF07228">
    <property type="entry name" value="SpoIIE"/>
    <property type="match status" value="1"/>
</dbReference>
<organism evidence="14 15">
    <name type="scientific">Pseudonocardia ailaonensis</name>
    <dbReference type="NCBI Taxonomy" id="367279"/>
    <lineage>
        <taxon>Bacteria</taxon>
        <taxon>Bacillati</taxon>
        <taxon>Actinomycetota</taxon>
        <taxon>Actinomycetes</taxon>
        <taxon>Pseudonocardiales</taxon>
        <taxon>Pseudonocardiaceae</taxon>
        <taxon>Pseudonocardia</taxon>
    </lineage>
</organism>
<evidence type="ECO:0000256" key="2">
    <source>
        <dbReference type="ARBA" id="ARBA00004236"/>
    </source>
</evidence>
<evidence type="ECO:0000313" key="14">
    <source>
        <dbReference type="EMBL" id="GAA1870084.1"/>
    </source>
</evidence>
<evidence type="ECO:0000256" key="7">
    <source>
        <dbReference type="ARBA" id="ARBA00023012"/>
    </source>
</evidence>
<dbReference type="Gene3D" id="1.10.287.130">
    <property type="match status" value="1"/>
</dbReference>
<evidence type="ECO:0000256" key="3">
    <source>
        <dbReference type="ARBA" id="ARBA00012438"/>
    </source>
</evidence>
<dbReference type="Pfam" id="PF00512">
    <property type="entry name" value="HisKA"/>
    <property type="match status" value="1"/>
</dbReference>
<sequence>MSERETPGVRRLLATLDGASPLGDPRGWPAELRSALDLAFDSPHPLALFWGPRHCLVYNDAFAEALGAKHPAAFGRPGAEVWPEAWDRVRTAVQQVRQTGEAVVKTDAPLVLDRGAGPEEAFWSYAHSPVRGPGGRVDGVFTVTTERTAEVVAARRAALLARLSGLARETVPGGDVVAHVAALLEGAPDVAFALLDDGGPAPVRAGLRVPDPALQALLGAPSGVVVRHADGYALPVALTGRLRILLGAAPLRPLDQEHLAFLELLAAHVDAAVTAARSSDEVRERVDSLRRLDRTRTEFFTGVSHEFRTPLALIIGPLEQLRGSADPRVRHEADVAHRSAQRMVKLVNTLLDVSRLEAGRSEATFAPIDLGSLTAELAAVFREPVERAGLRLDVESPASGRPVWVDQDMWEKVVLNLLSNALKFTLDGGVRVSTRLEGDRFVLRVADTGTGVPAGEVPRLFERFHRVRSARARSHEGSGIGLALVRQLVDVHGGTVEVASTPEVGSTFTVRLPLGFAHLPVENIATGRASATPHPRPETAEPYVAEALRWSPAPSDDPVEPPPAVLDPSRGRVLVVDDDPDMRAHLRTLLSESWEVETVAGGAEALDVARSDPPDLVVSDVMMTGIDGIELLRALRADSRTAGLPVVLLSARAGEEAAVEGLAAGADDYLVKPFSARELLARVANHLHLGRVRRGAELRFRAMANSTPALIWVDDAGGHRVFVNRGWLDFTGATDTVGELGLEWRERIHPDDRERYRSVVEAATRAGAPFEVEYRLRSADGRYHWVLDRGAPVGGEEGERPVGYAGGCLDIDDRHTEQRRHQLYAQLGEALDRGITQADRLGTLARTIVDEGLADFVRVFDDWPAVSSVRVVAAADPGLEGELPELASLPIRGVGSDDGPTVQGPDELAAILADLPPKEREGWERAGVHSTMLVPLRARGGTLGMAGLARTGGSPVFGDADVVLVGELARRAALAVDNARLLEQEQASAARLGLLHRATAEMSAAATPSEVARIATAHLVTLLDAPVAGLWQLRGETLHLLALHGWDQPSPSSVPLAADLPGPEAVRRRRAVWCESEAEWQERYPEAVPGLGRIGVEAMCWLPLVAGERDLGMLGVGFHGPRGFSASDREAVLAVAELAGQALDRSLLLVAETEGRRLAERLGAVATALSRATDLDSVADVILAHGRSAIGADAVVVLLADEDGDLHVLAAEGSGPEGYPLDRVVGSGEPVWASPGDPPLPVRTVVPLLVAGRAIGVIGLGFAADPAFGPDERGLVLTIASQCAQAVQRARLHQAEHEVAVTLQRSLLPQELPALDRLAVATRYNPGTEGTEAGGDWFDVIDLGEDRVALVVGDVVGHGPGAAAVMGQLRSALAANLVNGQPPAAALEQLDLFARRVTGARASTVACAVVDCGTGDLRYACAGHPPPLIATGADVRMLDEGRGTPLGVSGRPPYVEATAHIAPGETILLCSDGLFERRTEVIDDGLDRLIATFGALASHRPSDIVDVLLARMLDAEGAPDDTVVVLARMVPDPFTRSMPADAACLAPMRRAIEEWARGCGLGEDGLTDLQLAVGEAVTNAVEHAYTDTTEPDGNAVTLDLELQPDGAVAVRVADRGTWRPPPADPGYRGRGLALIRELAADVEVMPADDGTEVWFRMPAVPIEIPIGLPGGPAERPAGDGAPGVTRLRRWADAHTVRLHVEGDLDLAGVAAIRSDMLAELDRGGPLTLTVAEDSYVSSAGIALLSELARRARSAGGELTVVTASHSPARRILVLAGLDQLIGGQ</sequence>
<feature type="domain" description="Histidine kinase" evidence="9">
    <location>
        <begin position="302"/>
        <end position="516"/>
    </location>
</feature>
<dbReference type="SUPFAM" id="SSF81606">
    <property type="entry name" value="PP2C-like"/>
    <property type="match status" value="1"/>
</dbReference>
<dbReference type="SUPFAM" id="SSF52172">
    <property type="entry name" value="CheY-like"/>
    <property type="match status" value="1"/>
</dbReference>
<dbReference type="InterPro" id="IPR036097">
    <property type="entry name" value="HisK_dim/P_sf"/>
</dbReference>
<evidence type="ECO:0000256" key="4">
    <source>
        <dbReference type="ARBA" id="ARBA00022553"/>
    </source>
</evidence>
<dbReference type="InterPro" id="IPR003018">
    <property type="entry name" value="GAF"/>
</dbReference>
<dbReference type="PROSITE" id="PS50112">
    <property type="entry name" value="PAS"/>
    <property type="match status" value="1"/>
</dbReference>
<feature type="domain" description="Response regulatory" evidence="10">
    <location>
        <begin position="572"/>
        <end position="687"/>
    </location>
</feature>
<dbReference type="InterPro" id="IPR013655">
    <property type="entry name" value="PAS_fold_3"/>
</dbReference>
<dbReference type="SMART" id="SM00065">
    <property type="entry name" value="GAF"/>
    <property type="match status" value="3"/>
</dbReference>
<dbReference type="PANTHER" id="PTHR43547:SF2">
    <property type="entry name" value="HYBRID SIGNAL TRANSDUCTION HISTIDINE KINASE C"/>
    <property type="match status" value="1"/>
</dbReference>
<evidence type="ECO:0000256" key="8">
    <source>
        <dbReference type="PROSITE-ProRule" id="PRU00169"/>
    </source>
</evidence>
<dbReference type="PROSITE" id="PS50113">
    <property type="entry name" value="PAC"/>
    <property type="match status" value="1"/>
</dbReference>
<dbReference type="Gene3D" id="3.30.750.24">
    <property type="entry name" value="STAS domain"/>
    <property type="match status" value="1"/>
</dbReference>
<evidence type="ECO:0000259" key="11">
    <source>
        <dbReference type="PROSITE" id="PS50112"/>
    </source>
</evidence>
<dbReference type="PROSITE" id="PS50109">
    <property type="entry name" value="HIS_KIN"/>
    <property type="match status" value="1"/>
</dbReference>
<evidence type="ECO:0000259" key="13">
    <source>
        <dbReference type="PROSITE" id="PS50801"/>
    </source>
</evidence>
<dbReference type="InterPro" id="IPR000700">
    <property type="entry name" value="PAS-assoc_C"/>
</dbReference>
<dbReference type="CDD" id="cd07043">
    <property type="entry name" value="STAS_anti-anti-sigma_factors"/>
    <property type="match status" value="1"/>
</dbReference>
<dbReference type="Pfam" id="PF00072">
    <property type="entry name" value="Response_reg"/>
    <property type="match status" value="1"/>
</dbReference>
<dbReference type="RefSeq" id="WP_344424194.1">
    <property type="nucleotide sequence ID" value="NZ_BAAAQK010000024.1"/>
</dbReference>
<dbReference type="SUPFAM" id="SSF52091">
    <property type="entry name" value="SpoIIaa-like"/>
    <property type="match status" value="1"/>
</dbReference>
<dbReference type="Pfam" id="PF08448">
    <property type="entry name" value="PAS_4"/>
    <property type="match status" value="1"/>
</dbReference>
<dbReference type="InterPro" id="IPR001610">
    <property type="entry name" value="PAC"/>
</dbReference>
<keyword evidence="15" id="KW-1185">Reference proteome</keyword>
<dbReference type="InterPro" id="IPR005467">
    <property type="entry name" value="His_kinase_dom"/>
</dbReference>
<evidence type="ECO:0000259" key="9">
    <source>
        <dbReference type="PROSITE" id="PS50109"/>
    </source>
</evidence>
<feature type="modified residue" description="4-aspartylphosphate" evidence="8">
    <location>
        <position position="620"/>
    </location>
</feature>
<dbReference type="Pfam" id="PF13185">
    <property type="entry name" value="GAF_2"/>
    <property type="match status" value="2"/>
</dbReference>
<dbReference type="SUPFAM" id="SSF55781">
    <property type="entry name" value="GAF domain-like"/>
    <property type="match status" value="3"/>
</dbReference>
<comment type="caution">
    <text evidence="14">The sequence shown here is derived from an EMBL/GenBank/DDBJ whole genome shotgun (WGS) entry which is preliminary data.</text>
</comment>
<dbReference type="CDD" id="cd16936">
    <property type="entry name" value="HATPase_RsbW-like"/>
    <property type="match status" value="1"/>
</dbReference>
<dbReference type="Gene3D" id="3.30.450.40">
    <property type="match status" value="3"/>
</dbReference>
<evidence type="ECO:0000256" key="6">
    <source>
        <dbReference type="ARBA" id="ARBA00022777"/>
    </source>
</evidence>
<dbReference type="SMART" id="SM00388">
    <property type="entry name" value="HisKA"/>
    <property type="match status" value="1"/>
</dbReference>
<dbReference type="Gene3D" id="3.40.50.2300">
    <property type="match status" value="1"/>
</dbReference>
<dbReference type="InterPro" id="IPR001932">
    <property type="entry name" value="PPM-type_phosphatase-like_dom"/>
</dbReference>
<dbReference type="EMBL" id="BAAAQK010000024">
    <property type="protein sequence ID" value="GAA1870084.1"/>
    <property type="molecule type" value="Genomic_DNA"/>
</dbReference>
<dbReference type="PROSITE" id="PS50110">
    <property type="entry name" value="RESPONSE_REGULATORY"/>
    <property type="match status" value="1"/>
</dbReference>
<feature type="domain" description="STAS" evidence="13">
    <location>
        <begin position="1698"/>
        <end position="1784"/>
    </location>
</feature>
<comment type="catalytic activity">
    <reaction evidence="1">
        <text>ATP + protein L-histidine = ADP + protein N-phospho-L-histidine.</text>
        <dbReference type="EC" id="2.7.13.3"/>
    </reaction>
</comment>
<evidence type="ECO:0000313" key="15">
    <source>
        <dbReference type="Proteomes" id="UP001500449"/>
    </source>
</evidence>
<dbReference type="PRINTS" id="PR00344">
    <property type="entry name" value="BCTRLSENSOR"/>
</dbReference>
<proteinExistence type="predicted"/>
<evidence type="ECO:0000259" key="10">
    <source>
        <dbReference type="PROSITE" id="PS50110"/>
    </source>
</evidence>
<dbReference type="InterPro" id="IPR001789">
    <property type="entry name" value="Sig_transdc_resp-reg_receiver"/>
</dbReference>
<dbReference type="Pfam" id="PF02518">
    <property type="entry name" value="HATPase_c"/>
    <property type="match status" value="1"/>
</dbReference>
<accession>A0ABN2NJ23</accession>
<dbReference type="CDD" id="cd00082">
    <property type="entry name" value="HisKA"/>
    <property type="match status" value="1"/>
</dbReference>
<feature type="domain" description="PAC" evidence="12">
    <location>
        <begin position="770"/>
        <end position="823"/>
    </location>
</feature>
<dbReference type="PANTHER" id="PTHR43547">
    <property type="entry name" value="TWO-COMPONENT HISTIDINE KINASE"/>
    <property type="match status" value="1"/>
</dbReference>
<dbReference type="InterPro" id="IPR013656">
    <property type="entry name" value="PAS_4"/>
</dbReference>
<dbReference type="NCBIfam" id="TIGR00229">
    <property type="entry name" value="sensory_box"/>
    <property type="match status" value="1"/>
</dbReference>
<dbReference type="SMART" id="SM00086">
    <property type="entry name" value="PAC"/>
    <property type="match status" value="1"/>
</dbReference>
<dbReference type="Pfam" id="PF13466">
    <property type="entry name" value="STAS_2"/>
    <property type="match status" value="1"/>
</dbReference>
<dbReference type="Gene3D" id="3.60.40.10">
    <property type="entry name" value="PPM-type phosphatase domain"/>
    <property type="match status" value="1"/>
</dbReference>
<dbReference type="InterPro" id="IPR004358">
    <property type="entry name" value="Sig_transdc_His_kin-like_C"/>
</dbReference>
<dbReference type="InterPro" id="IPR029016">
    <property type="entry name" value="GAF-like_dom_sf"/>
</dbReference>
<dbReference type="PROSITE" id="PS50801">
    <property type="entry name" value="STAS"/>
    <property type="match status" value="1"/>
</dbReference>